<dbReference type="EMBL" id="JBICCN010000402">
    <property type="protein sequence ID" value="KAL3070898.1"/>
    <property type="molecule type" value="Genomic_DNA"/>
</dbReference>
<sequence length="72" mass="8394">MMELLQNQCCRRAVHVFFCFVWPVVPAGAIHVHTARKNATPSSSHSFIFHCFCCSVQQHRQTDFASDERFFF</sequence>
<evidence type="ECO:0000313" key="2">
    <source>
        <dbReference type="EMBL" id="KAL3070898.1"/>
    </source>
</evidence>
<name>A0ABD2I403_HETSC</name>
<keyword evidence="3" id="KW-1185">Reference proteome</keyword>
<feature type="chain" id="PRO_5044816586" description="Secreted protein" evidence="1">
    <location>
        <begin position="30"/>
        <end position="72"/>
    </location>
</feature>
<gene>
    <name evidence="2" type="ORF">niasHS_017023</name>
</gene>
<proteinExistence type="predicted"/>
<evidence type="ECO:0000313" key="3">
    <source>
        <dbReference type="Proteomes" id="UP001620645"/>
    </source>
</evidence>
<evidence type="ECO:0008006" key="4">
    <source>
        <dbReference type="Google" id="ProtNLM"/>
    </source>
</evidence>
<keyword evidence="1" id="KW-0732">Signal</keyword>
<protein>
    <recommendedName>
        <fullName evidence="4">Secreted protein</fullName>
    </recommendedName>
</protein>
<organism evidence="2 3">
    <name type="scientific">Heterodera schachtii</name>
    <name type="common">Sugarbeet cyst nematode worm</name>
    <name type="synonym">Tylenchus schachtii</name>
    <dbReference type="NCBI Taxonomy" id="97005"/>
    <lineage>
        <taxon>Eukaryota</taxon>
        <taxon>Metazoa</taxon>
        <taxon>Ecdysozoa</taxon>
        <taxon>Nematoda</taxon>
        <taxon>Chromadorea</taxon>
        <taxon>Rhabditida</taxon>
        <taxon>Tylenchina</taxon>
        <taxon>Tylenchomorpha</taxon>
        <taxon>Tylenchoidea</taxon>
        <taxon>Heteroderidae</taxon>
        <taxon>Heteroderinae</taxon>
        <taxon>Heterodera</taxon>
    </lineage>
</organism>
<evidence type="ECO:0000256" key="1">
    <source>
        <dbReference type="SAM" id="SignalP"/>
    </source>
</evidence>
<feature type="signal peptide" evidence="1">
    <location>
        <begin position="1"/>
        <end position="29"/>
    </location>
</feature>
<reference evidence="2 3" key="1">
    <citation type="submission" date="2024-10" db="EMBL/GenBank/DDBJ databases">
        <authorList>
            <person name="Kim D."/>
        </authorList>
    </citation>
    <scope>NUCLEOTIDE SEQUENCE [LARGE SCALE GENOMIC DNA]</scope>
    <source>
        <strain evidence="2">Taebaek</strain>
    </source>
</reference>
<comment type="caution">
    <text evidence="2">The sequence shown here is derived from an EMBL/GenBank/DDBJ whole genome shotgun (WGS) entry which is preliminary data.</text>
</comment>
<dbReference type="Proteomes" id="UP001620645">
    <property type="component" value="Unassembled WGS sequence"/>
</dbReference>
<dbReference type="AlphaFoldDB" id="A0ABD2I403"/>
<accession>A0ABD2I403</accession>